<dbReference type="AlphaFoldDB" id="A0A7V8HP60"/>
<dbReference type="PANTHER" id="PTHR22683">
    <property type="entry name" value="SPORULATION PROTEIN RELATED"/>
    <property type="match status" value="1"/>
</dbReference>
<evidence type="ECO:0000256" key="2">
    <source>
        <dbReference type="ARBA" id="ARBA00022840"/>
    </source>
</evidence>
<dbReference type="Gene3D" id="3.40.50.300">
    <property type="entry name" value="P-loop containing nucleotide triphosphate hydrolases"/>
    <property type="match status" value="1"/>
</dbReference>
<feature type="binding site" evidence="3">
    <location>
        <begin position="38"/>
        <end position="45"/>
    </location>
    <ligand>
        <name>ATP</name>
        <dbReference type="ChEBI" id="CHEBI:30616"/>
    </ligand>
</feature>
<evidence type="ECO:0000256" key="3">
    <source>
        <dbReference type="PROSITE-ProRule" id="PRU00289"/>
    </source>
</evidence>
<keyword evidence="2 3" id="KW-0067">ATP-binding</keyword>
<dbReference type="PANTHER" id="PTHR22683:SF41">
    <property type="entry name" value="DNA TRANSLOCASE FTSK"/>
    <property type="match status" value="1"/>
</dbReference>
<reference evidence="5 6" key="1">
    <citation type="submission" date="2014-03" db="EMBL/GenBank/DDBJ databases">
        <title>Genomics of Bifidobacteria.</title>
        <authorList>
            <person name="Ventura M."/>
            <person name="Milani C."/>
            <person name="Lugli G.A."/>
        </authorList>
    </citation>
    <scope>NUCLEOTIDE SEQUENCE [LARGE SCALE GENOMIC DNA]</scope>
    <source>
        <strain evidence="5 6">LMG 21816</strain>
    </source>
</reference>
<dbReference type="GO" id="GO:0003677">
    <property type="term" value="F:DNA binding"/>
    <property type="evidence" value="ECO:0007669"/>
    <property type="project" value="InterPro"/>
</dbReference>
<feature type="domain" description="FtsK" evidence="4">
    <location>
        <begin position="23"/>
        <end position="203"/>
    </location>
</feature>
<protein>
    <submittedName>
        <fullName evidence="5">Cell division protein, FtsK/SpoIIIE</fullName>
    </submittedName>
</protein>
<dbReference type="Proteomes" id="UP000029109">
    <property type="component" value="Unassembled WGS sequence"/>
</dbReference>
<sequence length="262" mass="28611">MRWLLKKRRTGIDWIGYGRDQHGRPVAVSAKQHTLVTGLTGSGKGSISGGWLKAQAPYIVAGLVHLYYIDLKGGMEAGMLDQSLIHQQAWSLPDAVDLLRDFDAEAARRQDAYRGITRDLSPDMEPRMLLMIDEAAELTAVAGENKRYASTAVGMLDSILRRGRSSGAVVVAMTQDPRVQSFTLRPRFPQRLALRLNDESEARMALGDIAVEHGAAPWLIPADKPGSCWYSDLDAGGDVQFFRAPYVDDDTLRTLGGTAAGA</sequence>
<keyword evidence="5" id="KW-0131">Cell cycle</keyword>
<evidence type="ECO:0000256" key="1">
    <source>
        <dbReference type="ARBA" id="ARBA00022741"/>
    </source>
</evidence>
<keyword evidence="1 3" id="KW-0547">Nucleotide-binding</keyword>
<dbReference type="EMBL" id="JGZJ01000010">
    <property type="protein sequence ID" value="KFI80826.1"/>
    <property type="molecule type" value="Genomic_DNA"/>
</dbReference>
<evidence type="ECO:0000313" key="5">
    <source>
        <dbReference type="EMBL" id="KFI80826.1"/>
    </source>
</evidence>
<dbReference type="InterPro" id="IPR027417">
    <property type="entry name" value="P-loop_NTPase"/>
</dbReference>
<dbReference type="SUPFAM" id="SSF52540">
    <property type="entry name" value="P-loop containing nucleoside triphosphate hydrolases"/>
    <property type="match status" value="1"/>
</dbReference>
<dbReference type="InterPro" id="IPR002543">
    <property type="entry name" value="FtsK_dom"/>
</dbReference>
<name>A0A7V8HP60_9BIFI</name>
<proteinExistence type="predicted"/>
<evidence type="ECO:0000313" key="6">
    <source>
        <dbReference type="Proteomes" id="UP000029109"/>
    </source>
</evidence>
<dbReference type="RefSeq" id="WP_051912361.1">
    <property type="nucleotide sequence ID" value="NZ_CAWVAC010000001.1"/>
</dbReference>
<organism evidence="5 6">
    <name type="scientific">Bifidobacterium pullorum</name>
    <dbReference type="NCBI Taxonomy" id="78448"/>
    <lineage>
        <taxon>Bacteria</taxon>
        <taxon>Bacillati</taxon>
        <taxon>Actinomycetota</taxon>
        <taxon>Actinomycetes</taxon>
        <taxon>Bifidobacteriales</taxon>
        <taxon>Bifidobacteriaceae</taxon>
        <taxon>Bifidobacterium</taxon>
    </lineage>
</organism>
<comment type="caution">
    <text evidence="5">The sequence shown here is derived from an EMBL/GenBank/DDBJ whole genome shotgun (WGS) entry which is preliminary data.</text>
</comment>
<dbReference type="GO" id="GO:0005524">
    <property type="term" value="F:ATP binding"/>
    <property type="evidence" value="ECO:0007669"/>
    <property type="project" value="UniProtKB-UniRule"/>
</dbReference>
<dbReference type="PROSITE" id="PS50901">
    <property type="entry name" value="FTSK"/>
    <property type="match status" value="1"/>
</dbReference>
<dbReference type="InterPro" id="IPR050206">
    <property type="entry name" value="FtsK/SpoIIIE/SftA"/>
</dbReference>
<gene>
    <name evidence="5" type="ORF">BPULL_0352</name>
</gene>
<evidence type="ECO:0000259" key="4">
    <source>
        <dbReference type="PROSITE" id="PS50901"/>
    </source>
</evidence>
<keyword evidence="5" id="KW-0132">Cell division</keyword>
<accession>A0A7V8HP60</accession>
<dbReference type="GO" id="GO:0051301">
    <property type="term" value="P:cell division"/>
    <property type="evidence" value="ECO:0007669"/>
    <property type="project" value="UniProtKB-KW"/>
</dbReference>